<dbReference type="InterPro" id="IPR042070">
    <property type="entry name" value="PucR_C-HTH_sf"/>
</dbReference>
<dbReference type="AlphaFoldDB" id="A0A1C6T0U3"/>
<dbReference type="InterPro" id="IPR051448">
    <property type="entry name" value="CdaR-like_regulators"/>
</dbReference>
<proteinExistence type="inferred from homology"/>
<dbReference type="Pfam" id="PF01590">
    <property type="entry name" value="GAF"/>
    <property type="match status" value="1"/>
</dbReference>
<dbReference type="InterPro" id="IPR003018">
    <property type="entry name" value="GAF"/>
</dbReference>
<organism evidence="3 4">
    <name type="scientific">Micromonospora rhizosphaerae</name>
    <dbReference type="NCBI Taxonomy" id="568872"/>
    <lineage>
        <taxon>Bacteria</taxon>
        <taxon>Bacillati</taxon>
        <taxon>Actinomycetota</taxon>
        <taxon>Actinomycetes</taxon>
        <taxon>Micromonosporales</taxon>
        <taxon>Micromonosporaceae</taxon>
        <taxon>Micromonospora</taxon>
    </lineage>
</organism>
<dbReference type="Pfam" id="PF13556">
    <property type="entry name" value="HTH_30"/>
    <property type="match status" value="1"/>
</dbReference>
<comment type="similarity">
    <text evidence="1">Belongs to the CdaR family.</text>
</comment>
<dbReference type="InterPro" id="IPR041522">
    <property type="entry name" value="CdaR_GGDEF"/>
</dbReference>
<dbReference type="PANTHER" id="PTHR33744:SF1">
    <property type="entry name" value="DNA-BINDING TRANSCRIPTIONAL ACTIVATOR ADER"/>
    <property type="match status" value="1"/>
</dbReference>
<dbReference type="Pfam" id="PF17853">
    <property type="entry name" value="GGDEF_2"/>
    <property type="match status" value="1"/>
</dbReference>
<keyword evidence="4" id="KW-1185">Reference proteome</keyword>
<dbReference type="OrthoDB" id="8026818at2"/>
<feature type="domain" description="GAF" evidence="2">
    <location>
        <begin position="77"/>
        <end position="228"/>
    </location>
</feature>
<dbReference type="EMBL" id="FMHV01000002">
    <property type="protein sequence ID" value="SCL35289.1"/>
    <property type="molecule type" value="Genomic_DNA"/>
</dbReference>
<gene>
    <name evidence="3" type="ORF">GA0070624_5221</name>
</gene>
<dbReference type="SMART" id="SM00065">
    <property type="entry name" value="GAF"/>
    <property type="match status" value="1"/>
</dbReference>
<evidence type="ECO:0000313" key="4">
    <source>
        <dbReference type="Proteomes" id="UP000199413"/>
    </source>
</evidence>
<dbReference type="Proteomes" id="UP000199413">
    <property type="component" value="Unassembled WGS sequence"/>
</dbReference>
<name>A0A1C6T0U3_9ACTN</name>
<dbReference type="RefSeq" id="WP_091345494.1">
    <property type="nucleotide sequence ID" value="NZ_FMHV01000002.1"/>
</dbReference>
<evidence type="ECO:0000259" key="2">
    <source>
        <dbReference type="SMART" id="SM00065"/>
    </source>
</evidence>
<dbReference type="PANTHER" id="PTHR33744">
    <property type="entry name" value="CARBOHYDRATE DIACID REGULATOR"/>
    <property type="match status" value="1"/>
</dbReference>
<dbReference type="InterPro" id="IPR025736">
    <property type="entry name" value="PucR_C-HTH_dom"/>
</dbReference>
<reference evidence="4" key="1">
    <citation type="submission" date="2016-06" db="EMBL/GenBank/DDBJ databases">
        <authorList>
            <person name="Varghese N."/>
            <person name="Submissions Spin"/>
        </authorList>
    </citation>
    <scope>NUCLEOTIDE SEQUENCE [LARGE SCALE GENOMIC DNA]</scope>
    <source>
        <strain evidence="4">DSM 45431</strain>
    </source>
</reference>
<accession>A0A1C6T0U3</accession>
<evidence type="ECO:0000313" key="3">
    <source>
        <dbReference type="EMBL" id="SCL35289.1"/>
    </source>
</evidence>
<dbReference type="InterPro" id="IPR029016">
    <property type="entry name" value="GAF-like_dom_sf"/>
</dbReference>
<dbReference type="STRING" id="568872.GA0070624_5221"/>
<dbReference type="SUPFAM" id="SSF55781">
    <property type="entry name" value="GAF domain-like"/>
    <property type="match status" value="1"/>
</dbReference>
<dbReference type="Gene3D" id="3.30.450.40">
    <property type="match status" value="1"/>
</dbReference>
<dbReference type="Gene3D" id="1.10.10.2840">
    <property type="entry name" value="PucR C-terminal helix-turn-helix domain"/>
    <property type="match status" value="1"/>
</dbReference>
<evidence type="ECO:0000256" key="1">
    <source>
        <dbReference type="ARBA" id="ARBA00006754"/>
    </source>
</evidence>
<protein>
    <submittedName>
        <fullName evidence="3">Sugar diacid utilization regulator</fullName>
    </submittedName>
</protein>
<sequence length="640" mass="68501">MARSFVELLNEEAPPEAFEEQLRLARDEDASEAELERLRAEIEVSLRVRTKMTQQRQREAELRALYETATDLAAIRDVDAVLRAIVRRARDLLGVDLAYLSLIDDERHDVYIRVTDGSVSARFRAIRLPLGAGLGGLVVHTATPYATGDYQSDGRFVHTTDVDAAVSDEGIHALLGVPLLLAGRVIGALLAGNRSPRPFPPEEVALATRLAAHAVVALENARLFSETQAALHELDQVTALLRRHAHEVELAADAHDRLTGVLLHGGGAVDVAKVLAEVLGGDVAVLDPDGAVLAAVGGEPPLVDESLLAAVHEARRTGGTVELDLAIDRCWLAAAVAGTNHLGTLVLSGPDRLTQSAQRIFERAAVVTALLLLFQRSVAEAEHRVRGELLEDVLLHPERDSATLRERARHHRANLDVEHAIVVAAMDYSDRDRAVAVAARLAAEHRGLAGHRDGRLVVILPARAPAEAAQLVSARLREALGCVVTAGADGPAAGPAAIRDAYHEARRCLSALLALGRHGESCDVGGLGFAGMILGSPGPDDVDDFVRAKLGPLLDHDTRRGSDLVGTLEAYFAAGGNLKAARSILQVHTNTVALRLERIATLLGVSWKQPQQALELQLALHLRRLRQADDGTGNLVSVLT</sequence>